<dbReference type="PANTHER" id="PTHR42789">
    <property type="entry name" value="D-ISOMER SPECIFIC 2-HYDROXYACID DEHYDROGENASE FAMILY PROTEIN (AFU_ORTHOLOGUE AFUA_6G10090)"/>
    <property type="match status" value="1"/>
</dbReference>
<dbReference type="SUPFAM" id="SSF51735">
    <property type="entry name" value="NAD(P)-binding Rossmann-fold domains"/>
    <property type="match status" value="1"/>
</dbReference>
<evidence type="ECO:0000313" key="8">
    <source>
        <dbReference type="Proteomes" id="UP000192330"/>
    </source>
</evidence>
<dbReference type="Gene3D" id="3.40.50.720">
    <property type="entry name" value="NAD(P)-binding Rossmann-like Domain"/>
    <property type="match status" value="2"/>
</dbReference>
<keyword evidence="3" id="KW-0520">NAD</keyword>
<proteinExistence type="inferred from homology"/>
<keyword evidence="8" id="KW-1185">Reference proteome</keyword>
<dbReference type="EMBL" id="FWYD01000025">
    <property type="protein sequence ID" value="SMD06684.1"/>
    <property type="molecule type" value="Genomic_DNA"/>
</dbReference>
<evidence type="ECO:0000256" key="2">
    <source>
        <dbReference type="ARBA" id="ARBA00023002"/>
    </source>
</evidence>
<dbReference type="GO" id="GO:0051287">
    <property type="term" value="F:NAD binding"/>
    <property type="evidence" value="ECO:0007669"/>
    <property type="project" value="InterPro"/>
</dbReference>
<dbReference type="InterPro" id="IPR006140">
    <property type="entry name" value="D-isomer_DH_NAD-bd"/>
</dbReference>
<evidence type="ECO:0000256" key="4">
    <source>
        <dbReference type="RuleBase" id="RU003719"/>
    </source>
</evidence>
<dbReference type="InterPro" id="IPR029753">
    <property type="entry name" value="D-isomer_DH_CS"/>
</dbReference>
<sequence length="324" mass="34549">MPHVIVAGKLHPAGRALLDAAPGLTVRYIEEVSEESYAPHIHEADALLIRTQPMSAATVSKAENLKIVSRHGVGYDAVDVGALNERGIALVVCGDVNSYSVAEHACMMILAASKRALRGDASVRTGPWGWRNSLESQDLRGRNLLILGYGRIGRHTAEMMSGFSMNIRAFDPYLLGQGWPEGAVAPAEDLIEALRWADVISVSAPKAEKPLIDTKEFAVMKDGVVIVNTARGGIVDESALIAALASGKVGAAGLDVFEQEPPADENPLRTFDQVILSPHIAGVTEGASERMALSSAQNIIDFFGERVDPSLIVNRREIGLTLGA</sequence>
<dbReference type="GO" id="GO:0016616">
    <property type="term" value="F:oxidoreductase activity, acting on the CH-OH group of donors, NAD or NADP as acceptor"/>
    <property type="evidence" value="ECO:0007669"/>
    <property type="project" value="InterPro"/>
</dbReference>
<dbReference type="InterPro" id="IPR006139">
    <property type="entry name" value="D-isomer_2_OHA_DH_cat_dom"/>
</dbReference>
<dbReference type="InterPro" id="IPR036291">
    <property type="entry name" value="NAD(P)-bd_dom_sf"/>
</dbReference>
<accession>A0A1W2EAC8</accession>
<dbReference type="CDD" id="cd12173">
    <property type="entry name" value="PGDH_4"/>
    <property type="match status" value="1"/>
</dbReference>
<evidence type="ECO:0000256" key="1">
    <source>
        <dbReference type="ARBA" id="ARBA00005854"/>
    </source>
</evidence>
<dbReference type="Proteomes" id="UP000192330">
    <property type="component" value="Unassembled WGS sequence"/>
</dbReference>
<dbReference type="Pfam" id="PF02826">
    <property type="entry name" value="2-Hacid_dh_C"/>
    <property type="match status" value="1"/>
</dbReference>
<reference evidence="7 8" key="1">
    <citation type="submission" date="2017-04" db="EMBL/GenBank/DDBJ databases">
        <authorList>
            <person name="Afonso C.L."/>
            <person name="Miller P.J."/>
            <person name="Scott M.A."/>
            <person name="Spackman E."/>
            <person name="Goraichik I."/>
            <person name="Dimitrov K.M."/>
            <person name="Suarez D.L."/>
            <person name="Swayne D.E."/>
        </authorList>
    </citation>
    <scope>NUCLEOTIDE SEQUENCE [LARGE SCALE GENOMIC DNA]</scope>
    <source>
        <strain evidence="7 8">CGMCC 1.12644</strain>
    </source>
</reference>
<evidence type="ECO:0000259" key="6">
    <source>
        <dbReference type="Pfam" id="PF02826"/>
    </source>
</evidence>
<dbReference type="Pfam" id="PF00389">
    <property type="entry name" value="2-Hacid_dh"/>
    <property type="match status" value="1"/>
</dbReference>
<evidence type="ECO:0000313" key="7">
    <source>
        <dbReference type="EMBL" id="SMD06684.1"/>
    </source>
</evidence>
<evidence type="ECO:0000256" key="3">
    <source>
        <dbReference type="ARBA" id="ARBA00023027"/>
    </source>
</evidence>
<dbReference type="STRING" id="1387277.SAMN06295998_12535"/>
<dbReference type="InterPro" id="IPR050857">
    <property type="entry name" value="D-2-hydroxyacid_DH"/>
</dbReference>
<organism evidence="7 8">
    <name type="scientific">Primorskyibacter flagellatus</name>
    <dbReference type="NCBI Taxonomy" id="1387277"/>
    <lineage>
        <taxon>Bacteria</taxon>
        <taxon>Pseudomonadati</taxon>
        <taxon>Pseudomonadota</taxon>
        <taxon>Alphaproteobacteria</taxon>
        <taxon>Rhodobacterales</taxon>
        <taxon>Roseobacteraceae</taxon>
        <taxon>Primorskyibacter</taxon>
    </lineage>
</organism>
<feature type="domain" description="D-isomer specific 2-hydroxyacid dehydrogenase catalytic" evidence="5">
    <location>
        <begin position="4"/>
        <end position="309"/>
    </location>
</feature>
<evidence type="ECO:0000259" key="5">
    <source>
        <dbReference type="Pfam" id="PF00389"/>
    </source>
</evidence>
<dbReference type="SUPFAM" id="SSF52283">
    <property type="entry name" value="Formate/glycerate dehydrogenase catalytic domain-like"/>
    <property type="match status" value="1"/>
</dbReference>
<protein>
    <submittedName>
        <fullName evidence="7">D-3-phosphoglycerate dehydrogenase</fullName>
    </submittedName>
</protein>
<dbReference type="RefSeq" id="WP_084354667.1">
    <property type="nucleotide sequence ID" value="NZ_FWYD01000025.1"/>
</dbReference>
<feature type="domain" description="D-isomer specific 2-hydroxyacid dehydrogenase NAD-binding" evidence="6">
    <location>
        <begin position="107"/>
        <end position="281"/>
    </location>
</feature>
<dbReference type="OrthoDB" id="9793626at2"/>
<name>A0A1W2EAC8_9RHOB</name>
<dbReference type="PROSITE" id="PS00671">
    <property type="entry name" value="D_2_HYDROXYACID_DH_3"/>
    <property type="match status" value="1"/>
</dbReference>
<keyword evidence="2 4" id="KW-0560">Oxidoreductase</keyword>
<dbReference type="PANTHER" id="PTHR42789:SF1">
    <property type="entry name" value="D-ISOMER SPECIFIC 2-HYDROXYACID DEHYDROGENASE FAMILY PROTEIN (AFU_ORTHOLOGUE AFUA_6G10090)"/>
    <property type="match status" value="1"/>
</dbReference>
<comment type="similarity">
    <text evidence="1 4">Belongs to the D-isomer specific 2-hydroxyacid dehydrogenase family.</text>
</comment>
<gene>
    <name evidence="7" type="ORF">SAMN06295998_12535</name>
</gene>
<dbReference type="AlphaFoldDB" id="A0A1W2EAC8"/>